<feature type="region of interest" description="Disordered" evidence="6">
    <location>
        <begin position="69"/>
        <end position="88"/>
    </location>
</feature>
<feature type="region of interest" description="Disordered" evidence="6">
    <location>
        <begin position="201"/>
        <end position="264"/>
    </location>
</feature>
<proteinExistence type="predicted"/>
<keyword evidence="4" id="KW-0804">Transcription</keyword>
<keyword evidence="7" id="KW-0812">Transmembrane</keyword>
<evidence type="ECO:0000256" key="7">
    <source>
        <dbReference type="SAM" id="Phobius"/>
    </source>
</evidence>
<dbReference type="AlphaFoldDB" id="A0A6P8CVD9"/>
<keyword evidence="7" id="KW-1133">Transmembrane helix</keyword>
<keyword evidence="7" id="KW-0472">Membrane</keyword>
<dbReference type="InterPro" id="IPR003340">
    <property type="entry name" value="B3_DNA-bd"/>
</dbReference>
<feature type="domain" description="TF-B3" evidence="8">
    <location>
        <begin position="272"/>
        <end position="370"/>
    </location>
</feature>
<dbReference type="InterPro" id="IPR039218">
    <property type="entry name" value="REM_fam"/>
</dbReference>
<dbReference type="GeneID" id="116201005"/>
<dbReference type="CDD" id="cd10017">
    <property type="entry name" value="B3_DNA"/>
    <property type="match status" value="1"/>
</dbReference>
<dbReference type="InterPro" id="IPR015300">
    <property type="entry name" value="DNA-bd_pseudobarrel_sf"/>
</dbReference>
<evidence type="ECO:0000256" key="1">
    <source>
        <dbReference type="ARBA" id="ARBA00004123"/>
    </source>
</evidence>
<dbReference type="OrthoDB" id="590488at2759"/>
<keyword evidence="2" id="KW-0805">Transcription regulation</keyword>
<dbReference type="PROSITE" id="PS50863">
    <property type="entry name" value="B3"/>
    <property type="match status" value="2"/>
</dbReference>
<dbReference type="PANTHER" id="PTHR31674:SF25">
    <property type="entry name" value="B3 DOMAIN-CONTAINING TRANSCRIPTION FACTOR VRN1-LIKE"/>
    <property type="match status" value="1"/>
</dbReference>
<dbReference type="SUPFAM" id="SSF101936">
    <property type="entry name" value="DNA-binding pseudobarrel domain"/>
    <property type="match status" value="2"/>
</dbReference>
<sequence length="392" mass="44489">MTRLSHPLTYAIHILYRLNGEQRSHLGFVLSSFAVLLFIFSSLSLITITPSEVSVCIILEQHMESQKKKIMARVRPQPNKQKQEEEEEKKKSPLFFKVMLGDFHNSFKVPPAFVKNFKGTFPTRVCLRSAYVEDPVSWRVKMKQKENGLYITRGWTQIVTDLDLDLGDFLVFKLISEETLRVVAYGLTCCEKKMDIKLKQDREGEANDHCGGGGVEVKSEEEEHEEEDDDDEEEEDEEEERIKTTSGDSEGGRVATVGRARAHPSFSSKKPYPYFDKYLRKYNSLFMTIPATVAREAGQFTKTGAVISGSSGRHWPVGLRLRTNGCRRLDISCGWSRFVGDNGLAHGDTLRLEFRGGKANLIKARVVRRASGPRIIPLRRKSSRNNVLGLLI</sequence>
<evidence type="ECO:0000256" key="6">
    <source>
        <dbReference type="SAM" id="MobiDB-lite"/>
    </source>
</evidence>
<keyword evidence="5" id="KW-0539">Nucleus</keyword>
<protein>
    <submittedName>
        <fullName evidence="10">B3 domain-containing protein Os03g0621600</fullName>
    </submittedName>
</protein>
<name>A0A6P8CVD9_PUNGR</name>
<keyword evidence="3" id="KW-0238">DNA-binding</keyword>
<reference evidence="9" key="1">
    <citation type="journal article" date="2020" name="Plant Biotechnol. J.">
        <title>The pomegranate (Punica granatum L.) draft genome dissects genetic divergence between soft- and hard-seeded cultivars.</title>
        <authorList>
            <person name="Luo X."/>
            <person name="Li H."/>
            <person name="Wu Z."/>
            <person name="Yao W."/>
            <person name="Zhao P."/>
            <person name="Cao D."/>
            <person name="Yu H."/>
            <person name="Li K."/>
            <person name="Poudel K."/>
            <person name="Zhao D."/>
            <person name="Zhang F."/>
            <person name="Xia X."/>
            <person name="Chen L."/>
            <person name="Wang Q."/>
            <person name="Jing D."/>
            <person name="Cao S."/>
        </authorList>
    </citation>
    <scope>NUCLEOTIDE SEQUENCE [LARGE SCALE GENOMIC DNA]</scope>
    <source>
        <strain evidence="9">cv. Tunisia</strain>
    </source>
</reference>
<dbReference type="Pfam" id="PF02362">
    <property type="entry name" value="B3"/>
    <property type="match status" value="2"/>
</dbReference>
<reference evidence="10" key="2">
    <citation type="submission" date="2025-08" db="UniProtKB">
        <authorList>
            <consortium name="RefSeq"/>
        </authorList>
    </citation>
    <scope>IDENTIFICATION</scope>
    <source>
        <tissue evidence="10">Leaf</tissue>
    </source>
</reference>
<accession>A0A6P8CVD9</accession>
<evidence type="ECO:0000256" key="3">
    <source>
        <dbReference type="ARBA" id="ARBA00023125"/>
    </source>
</evidence>
<evidence type="ECO:0000256" key="2">
    <source>
        <dbReference type="ARBA" id="ARBA00023015"/>
    </source>
</evidence>
<dbReference type="SMART" id="SM01019">
    <property type="entry name" value="B3"/>
    <property type="match status" value="2"/>
</dbReference>
<keyword evidence="9" id="KW-1185">Reference proteome</keyword>
<evidence type="ECO:0000313" key="9">
    <source>
        <dbReference type="Proteomes" id="UP000515151"/>
    </source>
</evidence>
<dbReference type="GO" id="GO:0003677">
    <property type="term" value="F:DNA binding"/>
    <property type="evidence" value="ECO:0007669"/>
    <property type="project" value="UniProtKB-KW"/>
</dbReference>
<comment type="subcellular location">
    <subcellularLocation>
        <location evidence="1">Nucleus</location>
    </subcellularLocation>
</comment>
<evidence type="ECO:0000313" key="10">
    <source>
        <dbReference type="RefSeq" id="XP_031387920.1"/>
    </source>
</evidence>
<dbReference type="Proteomes" id="UP000515151">
    <property type="component" value="Chromosome 3"/>
</dbReference>
<dbReference type="PANTHER" id="PTHR31674">
    <property type="entry name" value="B3 DOMAIN-CONTAINING PROTEIN REM-LIKE 3-RELATED"/>
    <property type="match status" value="1"/>
</dbReference>
<feature type="transmembrane region" description="Helical" evidence="7">
    <location>
        <begin position="26"/>
        <end position="48"/>
    </location>
</feature>
<feature type="domain" description="TF-B3" evidence="8">
    <location>
        <begin position="92"/>
        <end position="188"/>
    </location>
</feature>
<gene>
    <name evidence="10" type="primary">LOC116201005</name>
</gene>
<dbReference type="RefSeq" id="XP_031387920.1">
    <property type="nucleotide sequence ID" value="XM_031532060.1"/>
</dbReference>
<evidence type="ECO:0000256" key="5">
    <source>
        <dbReference type="ARBA" id="ARBA00023242"/>
    </source>
</evidence>
<evidence type="ECO:0000259" key="8">
    <source>
        <dbReference type="PROSITE" id="PS50863"/>
    </source>
</evidence>
<feature type="compositionally biased region" description="Acidic residues" evidence="6">
    <location>
        <begin position="219"/>
        <end position="239"/>
    </location>
</feature>
<organism evidence="9 10">
    <name type="scientific">Punica granatum</name>
    <name type="common">Pomegranate</name>
    <dbReference type="NCBI Taxonomy" id="22663"/>
    <lineage>
        <taxon>Eukaryota</taxon>
        <taxon>Viridiplantae</taxon>
        <taxon>Streptophyta</taxon>
        <taxon>Embryophyta</taxon>
        <taxon>Tracheophyta</taxon>
        <taxon>Spermatophyta</taxon>
        <taxon>Magnoliopsida</taxon>
        <taxon>eudicotyledons</taxon>
        <taxon>Gunneridae</taxon>
        <taxon>Pentapetalae</taxon>
        <taxon>rosids</taxon>
        <taxon>malvids</taxon>
        <taxon>Myrtales</taxon>
        <taxon>Lythraceae</taxon>
        <taxon>Punica</taxon>
    </lineage>
</organism>
<dbReference type="GO" id="GO:0005634">
    <property type="term" value="C:nucleus"/>
    <property type="evidence" value="ECO:0007669"/>
    <property type="project" value="UniProtKB-SubCell"/>
</dbReference>
<evidence type="ECO:0000256" key="4">
    <source>
        <dbReference type="ARBA" id="ARBA00023163"/>
    </source>
</evidence>
<dbReference type="Gene3D" id="2.40.330.10">
    <property type="entry name" value="DNA-binding pseudobarrel domain"/>
    <property type="match status" value="2"/>
</dbReference>